<gene>
    <name evidence="2" type="ORF">LSTR_LSTR003711</name>
</gene>
<evidence type="ECO:0000313" key="2">
    <source>
        <dbReference type="EMBL" id="RZF38968.1"/>
    </source>
</evidence>
<dbReference type="Proteomes" id="UP000291343">
    <property type="component" value="Unassembled WGS sequence"/>
</dbReference>
<accession>A0A482WZM8</accession>
<feature type="region of interest" description="Disordered" evidence="1">
    <location>
        <begin position="1"/>
        <end position="41"/>
    </location>
</feature>
<protein>
    <submittedName>
        <fullName evidence="2">Uncharacterized protein</fullName>
    </submittedName>
</protein>
<sequence length="83" mass="9162">MEEIAENVEIADAAEGPGRGQPDAVPGQFLHQPPPSQRIPGQIPASWVYYDGRGHCYRANSTSIGKRNERFVITSPVRMTRAK</sequence>
<dbReference type="OrthoDB" id="10630824at2759"/>
<comment type="caution">
    <text evidence="2">The sequence shown here is derived from an EMBL/GenBank/DDBJ whole genome shotgun (WGS) entry which is preliminary data.</text>
</comment>
<organism evidence="2 3">
    <name type="scientific">Laodelphax striatellus</name>
    <name type="common">Small brown planthopper</name>
    <name type="synonym">Delphax striatella</name>
    <dbReference type="NCBI Taxonomy" id="195883"/>
    <lineage>
        <taxon>Eukaryota</taxon>
        <taxon>Metazoa</taxon>
        <taxon>Ecdysozoa</taxon>
        <taxon>Arthropoda</taxon>
        <taxon>Hexapoda</taxon>
        <taxon>Insecta</taxon>
        <taxon>Pterygota</taxon>
        <taxon>Neoptera</taxon>
        <taxon>Paraneoptera</taxon>
        <taxon>Hemiptera</taxon>
        <taxon>Auchenorrhyncha</taxon>
        <taxon>Fulgoroidea</taxon>
        <taxon>Delphacidae</taxon>
        <taxon>Criomorphinae</taxon>
        <taxon>Laodelphax</taxon>
    </lineage>
</organism>
<proteinExistence type="predicted"/>
<dbReference type="EMBL" id="QKKF02020956">
    <property type="protein sequence ID" value="RZF38968.1"/>
    <property type="molecule type" value="Genomic_DNA"/>
</dbReference>
<evidence type="ECO:0000256" key="1">
    <source>
        <dbReference type="SAM" id="MobiDB-lite"/>
    </source>
</evidence>
<evidence type="ECO:0000313" key="3">
    <source>
        <dbReference type="Proteomes" id="UP000291343"/>
    </source>
</evidence>
<keyword evidence="3" id="KW-1185">Reference proteome</keyword>
<reference evidence="2 3" key="1">
    <citation type="journal article" date="2017" name="Gigascience">
        <title>Genome sequence of the small brown planthopper, Laodelphax striatellus.</title>
        <authorList>
            <person name="Zhu J."/>
            <person name="Jiang F."/>
            <person name="Wang X."/>
            <person name="Yang P."/>
            <person name="Bao Y."/>
            <person name="Zhao W."/>
            <person name="Wang W."/>
            <person name="Lu H."/>
            <person name="Wang Q."/>
            <person name="Cui N."/>
            <person name="Li J."/>
            <person name="Chen X."/>
            <person name="Luo L."/>
            <person name="Yu J."/>
            <person name="Kang L."/>
            <person name="Cui F."/>
        </authorList>
    </citation>
    <scope>NUCLEOTIDE SEQUENCE [LARGE SCALE GENOMIC DNA]</scope>
    <source>
        <strain evidence="2">Lst14</strain>
    </source>
</reference>
<dbReference type="AlphaFoldDB" id="A0A482WZM8"/>
<name>A0A482WZM8_LAOST</name>
<dbReference type="InParanoid" id="A0A482WZM8"/>